<comment type="caution">
    <text evidence="1">The sequence shown here is derived from an EMBL/GenBank/DDBJ whole genome shotgun (WGS) entry which is preliminary data.</text>
</comment>
<evidence type="ECO:0000313" key="2">
    <source>
        <dbReference type="Proteomes" id="UP000814140"/>
    </source>
</evidence>
<name>A0ACB8T9C9_9AGAM</name>
<proteinExistence type="predicted"/>
<reference evidence="1" key="2">
    <citation type="journal article" date="2022" name="New Phytol.">
        <title>Evolutionary transition to the ectomycorrhizal habit in the genomes of a hyperdiverse lineage of mushroom-forming fungi.</title>
        <authorList>
            <person name="Looney B."/>
            <person name="Miyauchi S."/>
            <person name="Morin E."/>
            <person name="Drula E."/>
            <person name="Courty P.E."/>
            <person name="Kohler A."/>
            <person name="Kuo A."/>
            <person name="LaButti K."/>
            <person name="Pangilinan J."/>
            <person name="Lipzen A."/>
            <person name="Riley R."/>
            <person name="Andreopoulos W."/>
            <person name="He G."/>
            <person name="Johnson J."/>
            <person name="Nolan M."/>
            <person name="Tritt A."/>
            <person name="Barry K.W."/>
            <person name="Grigoriev I.V."/>
            <person name="Nagy L.G."/>
            <person name="Hibbett D."/>
            <person name="Henrissat B."/>
            <person name="Matheny P.B."/>
            <person name="Labbe J."/>
            <person name="Martin F.M."/>
        </authorList>
    </citation>
    <scope>NUCLEOTIDE SEQUENCE</scope>
    <source>
        <strain evidence="1">HHB10654</strain>
    </source>
</reference>
<accession>A0ACB8T9C9</accession>
<protein>
    <submittedName>
        <fullName evidence="1">Uncharacterized protein</fullName>
    </submittedName>
</protein>
<evidence type="ECO:0000313" key="1">
    <source>
        <dbReference type="EMBL" id="KAI0064801.1"/>
    </source>
</evidence>
<organism evidence="1 2">
    <name type="scientific">Artomyces pyxidatus</name>
    <dbReference type="NCBI Taxonomy" id="48021"/>
    <lineage>
        <taxon>Eukaryota</taxon>
        <taxon>Fungi</taxon>
        <taxon>Dikarya</taxon>
        <taxon>Basidiomycota</taxon>
        <taxon>Agaricomycotina</taxon>
        <taxon>Agaricomycetes</taxon>
        <taxon>Russulales</taxon>
        <taxon>Auriscalpiaceae</taxon>
        <taxon>Artomyces</taxon>
    </lineage>
</organism>
<keyword evidence="2" id="KW-1185">Reference proteome</keyword>
<gene>
    <name evidence="1" type="ORF">BV25DRAFT_190059</name>
</gene>
<dbReference type="Proteomes" id="UP000814140">
    <property type="component" value="Unassembled WGS sequence"/>
</dbReference>
<sequence length="207" mass="23473">MVDQGGKFESPGRQRIESSAVHTLGPNTHVPMVDVVPSPPHIVQQTLLSAFPVELLVRIFAHLSKEDLLHQTIAPYAYLFRTLRWFVVAHVCRQWRAVAIDSPTLWQDVDFAMGPTWADVMLSRARTLPVTIHKSFIPVIVDRSFGHVAPLKHWEIFPRREIDLLKAHLFHVERLLLKGPPSGNCHRPPCCRLNSSQVTLPGYTPFS</sequence>
<dbReference type="EMBL" id="MU277197">
    <property type="protein sequence ID" value="KAI0064801.1"/>
    <property type="molecule type" value="Genomic_DNA"/>
</dbReference>
<reference evidence="1" key="1">
    <citation type="submission" date="2021-03" db="EMBL/GenBank/DDBJ databases">
        <authorList>
            <consortium name="DOE Joint Genome Institute"/>
            <person name="Ahrendt S."/>
            <person name="Looney B.P."/>
            <person name="Miyauchi S."/>
            <person name="Morin E."/>
            <person name="Drula E."/>
            <person name="Courty P.E."/>
            <person name="Chicoki N."/>
            <person name="Fauchery L."/>
            <person name="Kohler A."/>
            <person name="Kuo A."/>
            <person name="Labutti K."/>
            <person name="Pangilinan J."/>
            <person name="Lipzen A."/>
            <person name="Riley R."/>
            <person name="Andreopoulos W."/>
            <person name="He G."/>
            <person name="Johnson J."/>
            <person name="Barry K.W."/>
            <person name="Grigoriev I.V."/>
            <person name="Nagy L."/>
            <person name="Hibbett D."/>
            <person name="Henrissat B."/>
            <person name="Matheny P.B."/>
            <person name="Labbe J."/>
            <person name="Martin F."/>
        </authorList>
    </citation>
    <scope>NUCLEOTIDE SEQUENCE</scope>
    <source>
        <strain evidence="1">HHB10654</strain>
    </source>
</reference>